<feature type="region of interest" description="Disordered" evidence="1">
    <location>
        <begin position="272"/>
        <end position="306"/>
    </location>
</feature>
<evidence type="ECO:0000256" key="2">
    <source>
        <dbReference type="SAM" id="Phobius"/>
    </source>
</evidence>
<dbReference type="AlphaFoldDB" id="A0A1J8QEX6"/>
<evidence type="ECO:0000313" key="4">
    <source>
        <dbReference type="Proteomes" id="UP000183567"/>
    </source>
</evidence>
<feature type="compositionally biased region" description="Polar residues" evidence="1">
    <location>
        <begin position="26"/>
        <end position="35"/>
    </location>
</feature>
<protein>
    <recommendedName>
        <fullName evidence="5">Tetraspanin Tsp2</fullName>
    </recommendedName>
</protein>
<evidence type="ECO:0008006" key="5">
    <source>
        <dbReference type="Google" id="ProtNLM"/>
    </source>
</evidence>
<evidence type="ECO:0000313" key="3">
    <source>
        <dbReference type="EMBL" id="OJA18499.1"/>
    </source>
</evidence>
<keyword evidence="4" id="KW-1185">Reference proteome</keyword>
<sequence>MHQPAASASGPILVDRQFTVKPPSSPFVNDNSSFGSPRAESLNLPKDVSLSVNYLPTKFSSGLLSTTPRRRKPGKANADHPMMPKRGGGKETFESGGARMPAEGDEDYDGITGRWFGGKEGGHTRPRMHWNKFKWALLIANLCLSAYALTGLIFCLLTWFDVHRLRNEFVLSTAAAALAALTSVIGWAGILLNNRSFLAVYTFALWLCFALLVTPGYLTYKQRTFNLEGKTNAQWSRDLNAKDRLRIQNRLHCYGYYSPFVEARPVTHALSAQGAKTHTSDSRRTSCGCGTPPHSPSFHSSSPSCS</sequence>
<organism evidence="3 4">
    <name type="scientific">Rhizopogon vesiculosus</name>
    <dbReference type="NCBI Taxonomy" id="180088"/>
    <lineage>
        <taxon>Eukaryota</taxon>
        <taxon>Fungi</taxon>
        <taxon>Dikarya</taxon>
        <taxon>Basidiomycota</taxon>
        <taxon>Agaricomycotina</taxon>
        <taxon>Agaricomycetes</taxon>
        <taxon>Agaricomycetidae</taxon>
        <taxon>Boletales</taxon>
        <taxon>Suillineae</taxon>
        <taxon>Rhizopogonaceae</taxon>
        <taxon>Rhizopogon</taxon>
    </lineage>
</organism>
<accession>A0A1J8QEX6</accession>
<evidence type="ECO:0000256" key="1">
    <source>
        <dbReference type="SAM" id="MobiDB-lite"/>
    </source>
</evidence>
<feature type="transmembrane region" description="Helical" evidence="2">
    <location>
        <begin position="135"/>
        <end position="157"/>
    </location>
</feature>
<keyword evidence="2" id="KW-0472">Membrane</keyword>
<feature type="transmembrane region" description="Helical" evidence="2">
    <location>
        <begin position="198"/>
        <end position="220"/>
    </location>
</feature>
<dbReference type="Proteomes" id="UP000183567">
    <property type="component" value="Unassembled WGS sequence"/>
</dbReference>
<feature type="region of interest" description="Disordered" evidence="1">
    <location>
        <begin position="62"/>
        <end position="102"/>
    </location>
</feature>
<keyword evidence="2" id="KW-1133">Transmembrane helix</keyword>
<feature type="transmembrane region" description="Helical" evidence="2">
    <location>
        <begin position="169"/>
        <end position="192"/>
    </location>
</feature>
<dbReference type="OrthoDB" id="2156690at2759"/>
<feature type="compositionally biased region" description="Low complexity" evidence="1">
    <location>
        <begin position="296"/>
        <end position="306"/>
    </location>
</feature>
<proteinExistence type="predicted"/>
<name>A0A1J8QEX6_9AGAM</name>
<keyword evidence="2" id="KW-0812">Transmembrane</keyword>
<feature type="region of interest" description="Disordered" evidence="1">
    <location>
        <begin position="1"/>
        <end position="42"/>
    </location>
</feature>
<dbReference type="STRING" id="180088.A0A1J8QEX6"/>
<gene>
    <name evidence="3" type="ORF">AZE42_07585</name>
</gene>
<dbReference type="EMBL" id="LVVM01001466">
    <property type="protein sequence ID" value="OJA18499.1"/>
    <property type="molecule type" value="Genomic_DNA"/>
</dbReference>
<comment type="caution">
    <text evidence="3">The sequence shown here is derived from an EMBL/GenBank/DDBJ whole genome shotgun (WGS) entry which is preliminary data.</text>
</comment>
<reference evidence="3 4" key="1">
    <citation type="submission" date="2016-03" db="EMBL/GenBank/DDBJ databases">
        <title>Comparative genomics of the ectomycorrhizal sister species Rhizopogon vinicolor and Rhizopogon vesiculosus (Basidiomycota: Boletales) reveals a divergence of the mating type B locus.</title>
        <authorList>
            <person name="Mujic A.B."/>
            <person name="Kuo A."/>
            <person name="Tritt A."/>
            <person name="Lipzen A."/>
            <person name="Chen C."/>
            <person name="Johnson J."/>
            <person name="Sharma A."/>
            <person name="Barry K."/>
            <person name="Grigoriev I.V."/>
            <person name="Spatafora J.W."/>
        </authorList>
    </citation>
    <scope>NUCLEOTIDE SEQUENCE [LARGE SCALE GENOMIC DNA]</scope>
    <source>
        <strain evidence="3 4">AM-OR11-056</strain>
    </source>
</reference>